<feature type="non-terminal residue" evidence="2">
    <location>
        <position position="77"/>
    </location>
</feature>
<organism evidence="2 3">
    <name type="scientific">Aerophobetes bacterium</name>
    <dbReference type="NCBI Taxonomy" id="2030807"/>
    <lineage>
        <taxon>Bacteria</taxon>
        <taxon>Candidatus Aerophobota</taxon>
    </lineage>
</organism>
<dbReference type="AlphaFoldDB" id="A0A523QLN7"/>
<proteinExistence type="predicted"/>
<comment type="caution">
    <text evidence="2">The sequence shown here is derived from an EMBL/GenBank/DDBJ whole genome shotgun (WGS) entry which is preliminary data.</text>
</comment>
<dbReference type="Proteomes" id="UP000320781">
    <property type="component" value="Unassembled WGS sequence"/>
</dbReference>
<evidence type="ECO:0000313" key="2">
    <source>
        <dbReference type="EMBL" id="TES86698.1"/>
    </source>
</evidence>
<sequence>MGRPLFIYILLTLPCILVILFPFGFLECAALSASESSRSSKKGIASAMEEKCMDLIQSFIKEYEDIYSLDPLFVLAV</sequence>
<dbReference type="EMBL" id="SOKU01000058">
    <property type="protein sequence ID" value="TES86698.1"/>
    <property type="molecule type" value="Genomic_DNA"/>
</dbReference>
<gene>
    <name evidence="2" type="ORF">E3J95_01325</name>
</gene>
<keyword evidence="1" id="KW-1133">Transmembrane helix</keyword>
<reference evidence="2 3" key="1">
    <citation type="submission" date="2019-03" db="EMBL/GenBank/DDBJ databases">
        <title>Metabolic potential of uncultured bacteria and archaea associated with petroleum seepage in deep-sea sediments.</title>
        <authorList>
            <person name="Dong X."/>
            <person name="Hubert C."/>
        </authorList>
    </citation>
    <scope>NUCLEOTIDE SEQUENCE [LARGE SCALE GENOMIC DNA]</scope>
    <source>
        <strain evidence="2">E44_bin92</strain>
    </source>
</reference>
<name>A0A523QLN7_UNCAE</name>
<evidence type="ECO:0000313" key="3">
    <source>
        <dbReference type="Proteomes" id="UP000320781"/>
    </source>
</evidence>
<keyword evidence="1" id="KW-0812">Transmembrane</keyword>
<keyword evidence="1" id="KW-0472">Membrane</keyword>
<evidence type="ECO:0000256" key="1">
    <source>
        <dbReference type="SAM" id="Phobius"/>
    </source>
</evidence>
<feature type="transmembrane region" description="Helical" evidence="1">
    <location>
        <begin position="6"/>
        <end position="32"/>
    </location>
</feature>
<accession>A0A523QLN7</accession>
<protein>
    <submittedName>
        <fullName evidence="2">Uncharacterized protein</fullName>
    </submittedName>
</protein>